<comment type="subcellular location">
    <subcellularLocation>
        <location evidence="2">Nucleus</location>
    </subcellularLocation>
</comment>
<evidence type="ECO:0000256" key="5">
    <source>
        <dbReference type="ARBA" id="ARBA00022723"/>
    </source>
</evidence>
<reference evidence="17 18" key="1">
    <citation type="journal article" date="2016" name="Mol. Biol. Evol.">
        <title>Comparative Genomics of Early-Diverging Mushroom-Forming Fungi Provides Insights into the Origins of Lignocellulose Decay Capabilities.</title>
        <authorList>
            <person name="Nagy L.G."/>
            <person name="Riley R."/>
            <person name="Tritt A."/>
            <person name="Adam C."/>
            <person name="Daum C."/>
            <person name="Floudas D."/>
            <person name="Sun H."/>
            <person name="Yadav J.S."/>
            <person name="Pangilinan J."/>
            <person name="Larsson K.H."/>
            <person name="Matsuura K."/>
            <person name="Barry K."/>
            <person name="Labutti K."/>
            <person name="Kuo R."/>
            <person name="Ohm R.A."/>
            <person name="Bhattacharya S.S."/>
            <person name="Shirouzu T."/>
            <person name="Yoshinaga Y."/>
            <person name="Martin F.M."/>
            <person name="Grigoriev I.V."/>
            <person name="Hibbett D.S."/>
        </authorList>
    </citation>
    <scope>NUCLEOTIDE SEQUENCE [LARGE SCALE GENOMIC DNA]</scope>
    <source>
        <strain evidence="17 18">HHB14362 ss-1</strain>
    </source>
</reference>
<keyword evidence="11" id="KW-0238">DNA-binding</keyword>
<dbReference type="PANTHER" id="PTHR11081">
    <property type="entry name" value="FLAP ENDONUCLEASE FAMILY MEMBER"/>
    <property type="match status" value="1"/>
</dbReference>
<dbReference type="InterPro" id="IPR006086">
    <property type="entry name" value="XPG-I_dom"/>
</dbReference>
<dbReference type="SMART" id="SM00485">
    <property type="entry name" value="XPGN"/>
    <property type="match status" value="1"/>
</dbReference>
<evidence type="ECO:0000259" key="15">
    <source>
        <dbReference type="SMART" id="SM00484"/>
    </source>
</evidence>
<proteinExistence type="inferred from homology"/>
<dbReference type="STRING" id="1314782.A0A165RCY4"/>
<dbReference type="Pfam" id="PF00752">
    <property type="entry name" value="XPG_N"/>
    <property type="match status" value="1"/>
</dbReference>
<evidence type="ECO:0000256" key="2">
    <source>
        <dbReference type="ARBA" id="ARBA00004123"/>
    </source>
</evidence>
<dbReference type="SUPFAM" id="SSF47807">
    <property type="entry name" value="5' to 3' exonuclease, C-terminal subdomain"/>
    <property type="match status" value="1"/>
</dbReference>
<feature type="non-terminal residue" evidence="17">
    <location>
        <position position="391"/>
    </location>
</feature>
<keyword evidence="8" id="KW-0269">Exonuclease</keyword>
<name>A0A165RCY4_9AGAM</name>
<dbReference type="SMART" id="SM00484">
    <property type="entry name" value="XPGI"/>
    <property type="match status" value="1"/>
</dbReference>
<evidence type="ECO:0000313" key="18">
    <source>
        <dbReference type="Proteomes" id="UP000076761"/>
    </source>
</evidence>
<dbReference type="AlphaFoldDB" id="A0A165RCY4"/>
<dbReference type="InterPro" id="IPR036279">
    <property type="entry name" value="5-3_exonuclease_C_sf"/>
</dbReference>
<evidence type="ECO:0000256" key="1">
    <source>
        <dbReference type="ARBA" id="ARBA00001946"/>
    </source>
</evidence>
<evidence type="ECO:0000256" key="6">
    <source>
        <dbReference type="ARBA" id="ARBA00022763"/>
    </source>
</evidence>
<evidence type="ECO:0000256" key="9">
    <source>
        <dbReference type="ARBA" id="ARBA00022842"/>
    </source>
</evidence>
<accession>A0A165RCY4</accession>
<dbReference type="FunCoup" id="A0A165RCY4">
    <property type="interactions" value="283"/>
</dbReference>
<keyword evidence="9" id="KW-0460">Magnesium</keyword>
<keyword evidence="7" id="KW-0378">Hydrolase</keyword>
<dbReference type="GO" id="GO:0035312">
    <property type="term" value="F:5'-3' DNA exonuclease activity"/>
    <property type="evidence" value="ECO:0007669"/>
    <property type="project" value="InterPro"/>
</dbReference>
<keyword evidence="5" id="KW-0479">Metal-binding</keyword>
<keyword evidence="6" id="KW-0227">DNA damage</keyword>
<dbReference type="EMBL" id="KV425583">
    <property type="protein sequence ID" value="KZT23636.1"/>
    <property type="molecule type" value="Genomic_DNA"/>
</dbReference>
<feature type="compositionally biased region" description="Basic and acidic residues" evidence="14">
    <location>
        <begin position="367"/>
        <end position="378"/>
    </location>
</feature>
<dbReference type="GO" id="GO:0003677">
    <property type="term" value="F:DNA binding"/>
    <property type="evidence" value="ECO:0007669"/>
    <property type="project" value="UniProtKB-KW"/>
</dbReference>
<feature type="region of interest" description="Disordered" evidence="14">
    <location>
        <begin position="346"/>
        <end position="391"/>
    </location>
</feature>
<comment type="cofactor">
    <cofactor evidence="1">
        <name>Mg(2+)</name>
        <dbReference type="ChEBI" id="CHEBI:18420"/>
    </cofactor>
</comment>
<keyword evidence="18" id="KW-1185">Reference proteome</keyword>
<dbReference type="SUPFAM" id="SSF88723">
    <property type="entry name" value="PIN domain-like"/>
    <property type="match status" value="1"/>
</dbReference>
<evidence type="ECO:0000256" key="8">
    <source>
        <dbReference type="ARBA" id="ARBA00022839"/>
    </source>
</evidence>
<dbReference type="OrthoDB" id="26491at2759"/>
<dbReference type="PRINTS" id="PR00853">
    <property type="entry name" value="XPGRADSUPER"/>
</dbReference>
<gene>
    <name evidence="17" type="ORF">NEOLEDRAFT_1117576</name>
</gene>
<dbReference type="GO" id="GO:0046872">
    <property type="term" value="F:metal ion binding"/>
    <property type="evidence" value="ECO:0007669"/>
    <property type="project" value="UniProtKB-KW"/>
</dbReference>
<sequence length="391" mass="43296">MGISGLLPILKPIQTQRHLSEFSGQSLAVDAYVWLHRGIYACAADLAMGKKTTKYVDYAMHRVRMLLHHKIQPFIVFDGGPLPAKAPTEASRKKRREDSLAIGQELAKRGKWKEAREHFIKSVDVGTEMAFQLIKALKAEGIPYVVAPYEADAQLAYLERLGVVDGIITEDSDLLVFGCKTVLFKLDAVSQTVTCISQSDFASVDGSNGGGISLQTFTPSQFRQMCMLSGCDYLPSIPGIGLKTAYTLLRTHKSVENVVRAVRLEGKKNVPKHYTKMFRLAEKAFFYQRVWDPVQEKLVYLTDPNGEELDEEVDSYVGCDLPAALAKQIAEGDVCPITRQPIKDINPDYIPRPSKRAPLASTSLNHSEGKGINGEHKSSTGQDKSLLNYFG</sequence>
<dbReference type="InParanoid" id="A0A165RCY4"/>
<evidence type="ECO:0000259" key="16">
    <source>
        <dbReference type="SMART" id="SM00485"/>
    </source>
</evidence>
<dbReference type="Gene3D" id="1.10.150.20">
    <property type="entry name" value="5' to 3' exonuclease, C-terminal subdomain"/>
    <property type="match status" value="1"/>
</dbReference>
<keyword evidence="13" id="KW-0539">Nucleus</keyword>
<dbReference type="FunFam" id="3.40.50.1010:FF:000002">
    <property type="entry name" value="Exonuclease 1, putative"/>
    <property type="match status" value="1"/>
</dbReference>
<dbReference type="SMART" id="SM00279">
    <property type="entry name" value="HhH2"/>
    <property type="match status" value="1"/>
</dbReference>
<dbReference type="InterPro" id="IPR006084">
    <property type="entry name" value="XPG/Rad2"/>
</dbReference>
<dbReference type="InterPro" id="IPR008918">
    <property type="entry name" value="HhH2"/>
</dbReference>
<dbReference type="InterPro" id="IPR006085">
    <property type="entry name" value="XPG_DNA_repair_N"/>
</dbReference>
<evidence type="ECO:0000256" key="7">
    <source>
        <dbReference type="ARBA" id="ARBA00022801"/>
    </source>
</evidence>
<comment type="similarity">
    <text evidence="3">Belongs to the XPG/RAD2 endonuclease family. EXO1 subfamily.</text>
</comment>
<evidence type="ECO:0000256" key="14">
    <source>
        <dbReference type="SAM" id="MobiDB-lite"/>
    </source>
</evidence>
<dbReference type="FunFam" id="1.10.150.20:FF:000011">
    <property type="entry name" value="exonuclease 1"/>
    <property type="match status" value="1"/>
</dbReference>
<evidence type="ECO:0000256" key="11">
    <source>
        <dbReference type="ARBA" id="ARBA00023125"/>
    </source>
</evidence>
<dbReference type="InterPro" id="IPR044752">
    <property type="entry name" value="PIN-like_EXO1"/>
</dbReference>
<keyword evidence="4" id="KW-0540">Nuclease</keyword>
<evidence type="ECO:0000313" key="17">
    <source>
        <dbReference type="EMBL" id="KZT23636.1"/>
    </source>
</evidence>
<evidence type="ECO:0000256" key="13">
    <source>
        <dbReference type="ARBA" id="ARBA00023242"/>
    </source>
</evidence>
<evidence type="ECO:0000256" key="10">
    <source>
        <dbReference type="ARBA" id="ARBA00022881"/>
    </source>
</evidence>
<dbReference type="PROSITE" id="PS00842">
    <property type="entry name" value="XPG_2"/>
    <property type="match status" value="1"/>
</dbReference>
<organism evidence="17 18">
    <name type="scientific">Neolentinus lepideus HHB14362 ss-1</name>
    <dbReference type="NCBI Taxonomy" id="1314782"/>
    <lineage>
        <taxon>Eukaryota</taxon>
        <taxon>Fungi</taxon>
        <taxon>Dikarya</taxon>
        <taxon>Basidiomycota</taxon>
        <taxon>Agaricomycotina</taxon>
        <taxon>Agaricomycetes</taxon>
        <taxon>Gloeophyllales</taxon>
        <taxon>Gloeophyllaceae</taxon>
        <taxon>Neolentinus</taxon>
    </lineage>
</organism>
<dbReference type="CDD" id="cd09908">
    <property type="entry name" value="H3TH_EXO1"/>
    <property type="match status" value="1"/>
</dbReference>
<dbReference type="InterPro" id="IPR019974">
    <property type="entry name" value="XPG_CS"/>
</dbReference>
<evidence type="ECO:0000256" key="3">
    <source>
        <dbReference type="ARBA" id="ARBA00010563"/>
    </source>
</evidence>
<keyword evidence="12" id="KW-0234">DNA repair</keyword>
<feature type="domain" description="XPG-I" evidence="15">
    <location>
        <begin position="138"/>
        <end position="210"/>
    </location>
</feature>
<keyword evidence="10" id="KW-0267">Excision nuclease</keyword>
<dbReference type="Proteomes" id="UP000076761">
    <property type="component" value="Unassembled WGS sequence"/>
</dbReference>
<dbReference type="Gene3D" id="3.40.50.1010">
    <property type="entry name" value="5'-nuclease"/>
    <property type="match status" value="1"/>
</dbReference>
<protein>
    <submittedName>
        <fullName evidence="17">PIN domain-like protein</fullName>
    </submittedName>
</protein>
<dbReference type="GO" id="GO:0017108">
    <property type="term" value="F:5'-flap endonuclease activity"/>
    <property type="evidence" value="ECO:0007669"/>
    <property type="project" value="TreeGrafter"/>
</dbReference>
<dbReference type="InterPro" id="IPR029060">
    <property type="entry name" value="PIN-like_dom_sf"/>
</dbReference>
<dbReference type="InterPro" id="IPR037315">
    <property type="entry name" value="EXO1_H3TH"/>
</dbReference>
<dbReference type="CDD" id="cd09857">
    <property type="entry name" value="PIN_EXO1"/>
    <property type="match status" value="1"/>
</dbReference>
<evidence type="ECO:0000256" key="12">
    <source>
        <dbReference type="ARBA" id="ARBA00023204"/>
    </source>
</evidence>
<dbReference type="PANTHER" id="PTHR11081:SF65">
    <property type="entry name" value="DNA DAMAGE-INDUCIBLE PROTEIN DIN7-RELATED"/>
    <property type="match status" value="1"/>
</dbReference>
<dbReference type="Pfam" id="PF00867">
    <property type="entry name" value="XPG_I"/>
    <property type="match status" value="1"/>
</dbReference>
<feature type="domain" description="XPG N-terminal" evidence="16">
    <location>
        <begin position="1"/>
        <end position="99"/>
    </location>
</feature>
<dbReference type="GO" id="GO:0005634">
    <property type="term" value="C:nucleus"/>
    <property type="evidence" value="ECO:0007669"/>
    <property type="project" value="UniProtKB-SubCell"/>
</dbReference>
<evidence type="ECO:0000256" key="4">
    <source>
        <dbReference type="ARBA" id="ARBA00022722"/>
    </source>
</evidence>
<dbReference type="GO" id="GO:0006281">
    <property type="term" value="P:DNA repair"/>
    <property type="evidence" value="ECO:0007669"/>
    <property type="project" value="UniProtKB-KW"/>
</dbReference>